<dbReference type="KEGG" id="nml:Namu_3080"/>
<keyword evidence="1" id="KW-0812">Transmembrane</keyword>
<keyword evidence="3" id="KW-1185">Reference proteome</keyword>
<proteinExistence type="predicted"/>
<evidence type="ECO:0000256" key="1">
    <source>
        <dbReference type="SAM" id="Phobius"/>
    </source>
</evidence>
<feature type="transmembrane region" description="Helical" evidence="1">
    <location>
        <begin position="54"/>
        <end position="74"/>
    </location>
</feature>
<dbReference type="STRING" id="479431.Namu_3080"/>
<feature type="transmembrane region" description="Helical" evidence="1">
    <location>
        <begin position="29"/>
        <end position="48"/>
    </location>
</feature>
<dbReference type="Proteomes" id="UP000002218">
    <property type="component" value="Chromosome"/>
</dbReference>
<protein>
    <submittedName>
        <fullName evidence="2">Uncharacterized protein</fullName>
    </submittedName>
</protein>
<dbReference type="EMBL" id="CP001737">
    <property type="protein sequence ID" value="ACV79414.1"/>
    <property type="molecule type" value="Genomic_DNA"/>
</dbReference>
<name>C8XBR0_NAKMY</name>
<reference evidence="2 3" key="2">
    <citation type="journal article" date="2010" name="Stand. Genomic Sci.">
        <title>Complete genome sequence of Nakamurella multipartita type strain (Y-104).</title>
        <authorList>
            <person name="Tice H."/>
            <person name="Mayilraj S."/>
            <person name="Sims D."/>
            <person name="Lapidus A."/>
            <person name="Nolan M."/>
            <person name="Lucas S."/>
            <person name="Glavina Del Rio T."/>
            <person name="Copeland A."/>
            <person name="Cheng J.F."/>
            <person name="Meincke L."/>
            <person name="Bruce D."/>
            <person name="Goodwin L."/>
            <person name="Pitluck S."/>
            <person name="Ivanova N."/>
            <person name="Mavromatis K."/>
            <person name="Ovchinnikova G."/>
            <person name="Pati A."/>
            <person name="Chen A."/>
            <person name="Palaniappan K."/>
            <person name="Land M."/>
            <person name="Hauser L."/>
            <person name="Chang Y.J."/>
            <person name="Jeffries C.D."/>
            <person name="Detter J.C."/>
            <person name="Brettin T."/>
            <person name="Rohde M."/>
            <person name="Goker M."/>
            <person name="Bristow J."/>
            <person name="Eisen J.A."/>
            <person name="Markowitz V."/>
            <person name="Hugenholtz P."/>
            <person name="Kyrpides N.C."/>
            <person name="Klenk H.P."/>
            <person name="Chen F."/>
        </authorList>
    </citation>
    <scope>NUCLEOTIDE SEQUENCE [LARGE SCALE GENOMIC DNA]</scope>
    <source>
        <strain evidence="3">ATCC 700099 / DSM 44233 / CIP 104796 / JCM 9543 / NBRC 105858 / Y-104</strain>
    </source>
</reference>
<keyword evidence="1" id="KW-0472">Membrane</keyword>
<dbReference type="AlphaFoldDB" id="C8XBR0"/>
<gene>
    <name evidence="2" type="ordered locus">Namu_3080</name>
</gene>
<accession>C8XBR0</accession>
<dbReference type="InParanoid" id="C8XBR0"/>
<organism evidence="2 3">
    <name type="scientific">Nakamurella multipartita (strain ATCC 700099 / DSM 44233 / CIP 104796 / JCM 9543 / NBRC 105858 / Y-104)</name>
    <name type="common">Microsphaera multipartita</name>
    <dbReference type="NCBI Taxonomy" id="479431"/>
    <lineage>
        <taxon>Bacteria</taxon>
        <taxon>Bacillati</taxon>
        <taxon>Actinomycetota</taxon>
        <taxon>Actinomycetes</taxon>
        <taxon>Nakamurellales</taxon>
        <taxon>Nakamurellaceae</taxon>
        <taxon>Nakamurella</taxon>
    </lineage>
</organism>
<sequence>MEKDRVGDENVASSGSRLSAPFWPKFRVFLGRLFAALLTAGLLVTLAVLVDSTFWSAVCAGGAILILAGIGLWTTNAHADILRMAGPLPGQSPADFRRTAR</sequence>
<dbReference type="HOGENOM" id="CLU_2288520_0_0_11"/>
<evidence type="ECO:0000313" key="3">
    <source>
        <dbReference type="Proteomes" id="UP000002218"/>
    </source>
</evidence>
<reference evidence="3" key="1">
    <citation type="submission" date="2009-09" db="EMBL/GenBank/DDBJ databases">
        <title>The complete genome of Nakamurella multipartita DSM 44233.</title>
        <authorList>
            <consortium name="US DOE Joint Genome Institute (JGI-PGF)"/>
            <person name="Lucas S."/>
            <person name="Copeland A."/>
            <person name="Lapidus A."/>
            <person name="Glavina del Rio T."/>
            <person name="Dalin E."/>
            <person name="Tice H."/>
            <person name="Bruce D."/>
            <person name="Goodwin L."/>
            <person name="Pitluck S."/>
            <person name="Kyrpides N."/>
            <person name="Mavromatis K."/>
            <person name="Ivanova N."/>
            <person name="Ovchinnikova G."/>
            <person name="Sims D."/>
            <person name="Meincke L."/>
            <person name="Brettin T."/>
            <person name="Detter J.C."/>
            <person name="Han C."/>
            <person name="Larimer F."/>
            <person name="Land M."/>
            <person name="Hauser L."/>
            <person name="Markowitz V."/>
            <person name="Cheng J.-F."/>
            <person name="Hugenholtz P."/>
            <person name="Woyke T."/>
            <person name="Wu D."/>
            <person name="Klenk H.-P."/>
            <person name="Eisen J.A."/>
        </authorList>
    </citation>
    <scope>NUCLEOTIDE SEQUENCE [LARGE SCALE GENOMIC DNA]</scope>
    <source>
        <strain evidence="3">ATCC 700099 / DSM 44233 / CIP 104796 / JCM 9543 / NBRC 105858 / Y-104</strain>
    </source>
</reference>
<evidence type="ECO:0000313" key="2">
    <source>
        <dbReference type="EMBL" id="ACV79414.1"/>
    </source>
</evidence>
<keyword evidence="1" id="KW-1133">Transmembrane helix</keyword>